<accession>A0A6C0K347</accession>
<protein>
    <submittedName>
        <fullName evidence="1">Uncharacterized protein</fullName>
    </submittedName>
</protein>
<reference evidence="1" key="1">
    <citation type="journal article" date="2020" name="Nature">
        <title>Giant virus diversity and host interactions through global metagenomics.</title>
        <authorList>
            <person name="Schulz F."/>
            <person name="Roux S."/>
            <person name="Paez-Espino D."/>
            <person name="Jungbluth S."/>
            <person name="Walsh D.A."/>
            <person name="Denef V.J."/>
            <person name="McMahon K.D."/>
            <person name="Konstantinidis K.T."/>
            <person name="Eloe-Fadrosh E.A."/>
            <person name="Kyrpides N.C."/>
            <person name="Woyke T."/>
        </authorList>
    </citation>
    <scope>NUCLEOTIDE SEQUENCE</scope>
    <source>
        <strain evidence="1">GVMAG-S-1101165-84</strain>
    </source>
</reference>
<name>A0A6C0K347_9ZZZZ</name>
<evidence type="ECO:0000313" key="1">
    <source>
        <dbReference type="EMBL" id="QHU11117.1"/>
    </source>
</evidence>
<sequence>MRKTRRSKRFKRRTRKLRGGDYRKFTADTVRGTPVTLDAAVTTPTAVLTLKEFKEMQAAL</sequence>
<proteinExistence type="predicted"/>
<dbReference type="EMBL" id="MN740779">
    <property type="protein sequence ID" value="QHU11117.1"/>
    <property type="molecule type" value="Genomic_DNA"/>
</dbReference>
<organism evidence="1">
    <name type="scientific">viral metagenome</name>
    <dbReference type="NCBI Taxonomy" id="1070528"/>
    <lineage>
        <taxon>unclassified sequences</taxon>
        <taxon>metagenomes</taxon>
        <taxon>organismal metagenomes</taxon>
    </lineage>
</organism>
<dbReference type="AlphaFoldDB" id="A0A6C0K347"/>